<feature type="compositionally biased region" description="Polar residues" evidence="1">
    <location>
        <begin position="17"/>
        <end position="32"/>
    </location>
</feature>
<dbReference type="EMBL" id="KB456271">
    <property type="protein sequence ID" value="EMF08347.1"/>
    <property type="molecule type" value="Genomic_DNA"/>
</dbReference>
<dbReference type="STRING" id="692275.M3CW28"/>
<keyword evidence="4" id="KW-1185">Reference proteome</keyword>
<evidence type="ECO:0000256" key="1">
    <source>
        <dbReference type="SAM" id="MobiDB-lite"/>
    </source>
</evidence>
<evidence type="ECO:0000313" key="4">
    <source>
        <dbReference type="Proteomes" id="UP000016931"/>
    </source>
</evidence>
<feature type="region of interest" description="Disordered" evidence="1">
    <location>
        <begin position="1"/>
        <end position="40"/>
    </location>
</feature>
<protein>
    <recommendedName>
        <fullName evidence="2">Small EDRK-rich factor-like N-terminal domain-containing protein</fullName>
    </recommendedName>
</protein>
<dbReference type="eggNOG" id="KOG4488">
    <property type="taxonomic scope" value="Eukaryota"/>
</dbReference>
<name>M3CW28_SPHMS</name>
<proteinExistence type="predicted"/>
<dbReference type="GeneID" id="27906422"/>
<dbReference type="Pfam" id="PF04419">
    <property type="entry name" value="SERF-like_N"/>
    <property type="match status" value="1"/>
</dbReference>
<reference evidence="3 4" key="1">
    <citation type="journal article" date="2012" name="PLoS Pathog.">
        <title>Diverse lifestyles and strategies of plant pathogenesis encoded in the genomes of eighteen Dothideomycetes fungi.</title>
        <authorList>
            <person name="Ohm R.A."/>
            <person name="Feau N."/>
            <person name="Henrissat B."/>
            <person name="Schoch C.L."/>
            <person name="Horwitz B.A."/>
            <person name="Barry K.W."/>
            <person name="Condon B.J."/>
            <person name="Copeland A.C."/>
            <person name="Dhillon B."/>
            <person name="Glaser F."/>
            <person name="Hesse C.N."/>
            <person name="Kosti I."/>
            <person name="LaButti K."/>
            <person name="Lindquist E.A."/>
            <person name="Lucas S."/>
            <person name="Salamov A.A."/>
            <person name="Bradshaw R.E."/>
            <person name="Ciuffetti L."/>
            <person name="Hamelin R.C."/>
            <person name="Kema G.H.J."/>
            <person name="Lawrence C."/>
            <person name="Scott J.A."/>
            <person name="Spatafora J.W."/>
            <person name="Turgeon B.G."/>
            <person name="de Wit P.J.G.M."/>
            <person name="Zhong S."/>
            <person name="Goodwin S.B."/>
            <person name="Grigoriev I.V."/>
        </authorList>
    </citation>
    <scope>NUCLEOTIDE SEQUENCE [LARGE SCALE GENOMIC DNA]</scope>
    <source>
        <strain evidence="3 4">SO2202</strain>
    </source>
</reference>
<feature type="compositionally biased region" description="Basic and acidic residues" evidence="1">
    <location>
        <begin position="1"/>
        <end position="15"/>
    </location>
</feature>
<gene>
    <name evidence="3" type="ORF">SEPMUDRAFT_54037</name>
</gene>
<feature type="domain" description="Small EDRK-rich factor-like N-terminal" evidence="2">
    <location>
        <begin position="1"/>
        <end position="37"/>
    </location>
</feature>
<dbReference type="RefSeq" id="XP_016756468.1">
    <property type="nucleotide sequence ID" value="XM_016909285.1"/>
</dbReference>
<evidence type="ECO:0000259" key="2">
    <source>
        <dbReference type="Pfam" id="PF04419"/>
    </source>
</evidence>
<dbReference type="Proteomes" id="UP000016931">
    <property type="component" value="Unassembled WGS sequence"/>
</dbReference>
<dbReference type="AlphaFoldDB" id="M3CW28"/>
<dbReference type="InterPro" id="IPR007513">
    <property type="entry name" value="SERF-like_N"/>
</dbReference>
<organism evidence="3 4">
    <name type="scientific">Sphaerulina musiva (strain SO2202)</name>
    <name type="common">Poplar stem canker fungus</name>
    <name type="synonym">Septoria musiva</name>
    <dbReference type="NCBI Taxonomy" id="692275"/>
    <lineage>
        <taxon>Eukaryota</taxon>
        <taxon>Fungi</taxon>
        <taxon>Dikarya</taxon>
        <taxon>Ascomycota</taxon>
        <taxon>Pezizomycotina</taxon>
        <taxon>Dothideomycetes</taxon>
        <taxon>Dothideomycetidae</taxon>
        <taxon>Mycosphaerellales</taxon>
        <taxon>Mycosphaerellaceae</taxon>
        <taxon>Sphaerulina</taxon>
    </lineage>
</organism>
<evidence type="ECO:0000313" key="3">
    <source>
        <dbReference type="EMBL" id="EMF08347.1"/>
    </source>
</evidence>
<dbReference type="HOGENOM" id="CLU_165034_2_1_1"/>
<dbReference type="OrthoDB" id="18018at2759"/>
<dbReference type="OMA" id="NTMSGTE"/>
<sequence>MARGNQRDKAREKTQAKLASQKSGNTMSGSEQQRAKEAAAEIMRKKQAAGEFILSVPGDFQPCEY</sequence>
<accession>M3CW28</accession>